<name>A0A2K5XNN5_MANLE</name>
<evidence type="ECO:0000313" key="1">
    <source>
        <dbReference type="Ensembl" id="ENSMLEP00000004906.1"/>
    </source>
</evidence>
<keyword evidence="2" id="KW-1185">Reference proteome</keyword>
<dbReference type="OMA" id="TPWCTNE"/>
<dbReference type="AlphaFoldDB" id="A0A2K5XNN5"/>
<accession>A0A2K5XNN5</accession>
<dbReference type="Proteomes" id="UP000233140">
    <property type="component" value="Unassembled WGS sequence"/>
</dbReference>
<reference evidence="1" key="1">
    <citation type="submission" date="2025-08" db="UniProtKB">
        <authorList>
            <consortium name="Ensembl"/>
        </authorList>
    </citation>
    <scope>IDENTIFICATION</scope>
</reference>
<reference evidence="1" key="2">
    <citation type="submission" date="2025-09" db="UniProtKB">
        <authorList>
            <consortium name="Ensembl"/>
        </authorList>
    </citation>
    <scope>IDENTIFICATION</scope>
</reference>
<sequence length="82" mass="9083">MNVKVCKTHPHCSCSLCPMNGNKYSFLLLSFWGKDGVLVSTDSMPATEVTQPFPLATVHLIITALPGRRSDTPWCTNEDIKM</sequence>
<evidence type="ECO:0000313" key="2">
    <source>
        <dbReference type="Proteomes" id="UP000233140"/>
    </source>
</evidence>
<protein>
    <submittedName>
        <fullName evidence="1">Uncharacterized protein</fullName>
    </submittedName>
</protein>
<proteinExistence type="predicted"/>
<organism evidence="1 2">
    <name type="scientific">Mandrillus leucophaeus</name>
    <name type="common">Drill</name>
    <name type="synonym">Papio leucophaeus</name>
    <dbReference type="NCBI Taxonomy" id="9568"/>
    <lineage>
        <taxon>Eukaryota</taxon>
        <taxon>Metazoa</taxon>
        <taxon>Chordata</taxon>
        <taxon>Craniata</taxon>
        <taxon>Vertebrata</taxon>
        <taxon>Euteleostomi</taxon>
        <taxon>Mammalia</taxon>
        <taxon>Eutheria</taxon>
        <taxon>Euarchontoglires</taxon>
        <taxon>Primates</taxon>
        <taxon>Haplorrhini</taxon>
        <taxon>Catarrhini</taxon>
        <taxon>Cercopithecidae</taxon>
        <taxon>Cercopithecinae</taxon>
        <taxon>Mandrillus</taxon>
    </lineage>
</organism>
<dbReference type="GeneTree" id="ENSGT00960000187337"/>
<dbReference type="Ensembl" id="ENSMLET00000024268.1">
    <property type="protein sequence ID" value="ENSMLEP00000004906.1"/>
    <property type="gene ID" value="ENSMLEG00000022266.1"/>
</dbReference>